<sequence>MNPQTHDVIYESDVFYGKNAFTGETLPTAFPVHGQEEVEQAANAAAEIARDFRRLSNEKRASLLCSIALELEARSEDIVARAHLETALPDARLKGEIGRTANQLRLFADVVKSGSYHQAIFDTPSPERQPVPKPDIRRQQIAIGPVAVFGASNFPLAFSAAGGDTASALAAGCPVIVKGHTAHPGTSQIVAECMEKALDKEQLPQAIFTLLQGNRRELGQALVTHPKIKGVGFTGSVGGGRALFNLAQQRPEPIPFYGELGAINPTFILPDAMKTNPSLAEQFVASMTMGCGQFCTKPGVVFAINSPETQAFIETAQQIIRQQSPSTLLTHSIKDNYQSEVENRGSDNGITVTYSEAQSPNVPAALFVTDSKNWRSNPAWEEEIFGPQSLIVVCDDFEDMLALSETLSGSLTATIHATVEDYSQAHQLIPCLEEMAGRLVFNGWPTGVEVGYAMVHGGPYPASTHSASTSVGAEAIHRWLRPVAYQALPEALLPSSLQATNPLGIKRNIDGLTC</sequence>
<dbReference type="Proteomes" id="UP000262832">
    <property type="component" value="Chromosome I"/>
</dbReference>
<dbReference type="InterPro" id="IPR016161">
    <property type="entry name" value="Ald_DH/histidinol_DH"/>
</dbReference>
<gene>
    <name evidence="3" type="ORF">D1115_07895</name>
</gene>
<name>A0ABN5PEZ5_9VIBR</name>
<dbReference type="Gene3D" id="3.40.309.10">
    <property type="entry name" value="Aldehyde Dehydrogenase, Chain A, domain 2"/>
    <property type="match status" value="1"/>
</dbReference>
<reference evidence="3 4" key="1">
    <citation type="submission" date="2018-08" db="EMBL/GenBank/DDBJ databases">
        <title>Genomic taxonomy of the Vibrionaceae family.</title>
        <authorList>
            <person name="Gomez-Gil B."/>
            <person name="Tanaka M."/>
            <person name="Sawabe T."/>
            <person name="Enciso-Ibarra K."/>
        </authorList>
    </citation>
    <scope>NUCLEOTIDE SEQUENCE [LARGE SCALE GENOMIC DNA]</scope>
    <source>
        <strain evidence="3 4">CAIM 1831</strain>
    </source>
</reference>
<organism evidence="3 4">
    <name type="scientific">Vibrio alfacsensis</name>
    <dbReference type="NCBI Taxonomy" id="1074311"/>
    <lineage>
        <taxon>Bacteria</taxon>
        <taxon>Pseudomonadati</taxon>
        <taxon>Pseudomonadota</taxon>
        <taxon>Gammaproteobacteria</taxon>
        <taxon>Vibrionales</taxon>
        <taxon>Vibrionaceae</taxon>
        <taxon>Vibrio</taxon>
    </lineage>
</organism>
<proteinExistence type="predicted"/>
<dbReference type="Pfam" id="PF00171">
    <property type="entry name" value="Aldedh"/>
    <property type="match status" value="1"/>
</dbReference>
<dbReference type="CDD" id="cd07129">
    <property type="entry name" value="ALDH_KGSADH"/>
    <property type="match status" value="1"/>
</dbReference>
<evidence type="ECO:0000259" key="2">
    <source>
        <dbReference type="Pfam" id="PF00171"/>
    </source>
</evidence>
<dbReference type="InterPro" id="IPR044151">
    <property type="entry name" value="ALDH_KGSADH"/>
</dbReference>
<protein>
    <submittedName>
        <fullName evidence="3">Aldehyde dehydrogenase (NADP(+))</fullName>
    </submittedName>
</protein>
<dbReference type="InterPro" id="IPR015590">
    <property type="entry name" value="Aldehyde_DH_dom"/>
</dbReference>
<keyword evidence="1" id="KW-0560">Oxidoreductase</keyword>
<dbReference type="RefSeq" id="WP_128810972.1">
    <property type="nucleotide sequence ID" value="NZ_CP032093.1"/>
</dbReference>
<dbReference type="InterPro" id="IPR050740">
    <property type="entry name" value="Aldehyde_DH_Superfamily"/>
</dbReference>
<accession>A0ABN5PEZ5</accession>
<dbReference type="SUPFAM" id="SSF53720">
    <property type="entry name" value="ALDH-like"/>
    <property type="match status" value="1"/>
</dbReference>
<dbReference type="InterPro" id="IPR016162">
    <property type="entry name" value="Ald_DH_N"/>
</dbReference>
<evidence type="ECO:0000313" key="3">
    <source>
        <dbReference type="EMBL" id="AXY01146.1"/>
    </source>
</evidence>
<dbReference type="EMBL" id="CP032093">
    <property type="protein sequence ID" value="AXY01146.1"/>
    <property type="molecule type" value="Genomic_DNA"/>
</dbReference>
<keyword evidence="4" id="KW-1185">Reference proteome</keyword>
<feature type="domain" description="Aldehyde dehydrogenase" evidence="2">
    <location>
        <begin position="22"/>
        <end position="458"/>
    </location>
</feature>
<evidence type="ECO:0000313" key="4">
    <source>
        <dbReference type="Proteomes" id="UP000262832"/>
    </source>
</evidence>
<dbReference type="Gene3D" id="3.40.605.10">
    <property type="entry name" value="Aldehyde Dehydrogenase, Chain A, domain 1"/>
    <property type="match status" value="1"/>
</dbReference>
<dbReference type="InterPro" id="IPR016163">
    <property type="entry name" value="Ald_DH_C"/>
</dbReference>
<dbReference type="PANTHER" id="PTHR43353">
    <property type="entry name" value="SUCCINATE-SEMIALDEHYDE DEHYDROGENASE, MITOCHONDRIAL"/>
    <property type="match status" value="1"/>
</dbReference>
<dbReference type="PANTHER" id="PTHR43353:SF3">
    <property type="entry name" value="ALDEHYDE DEHYDROGENASE-RELATED"/>
    <property type="match status" value="1"/>
</dbReference>
<evidence type="ECO:0000256" key="1">
    <source>
        <dbReference type="ARBA" id="ARBA00023002"/>
    </source>
</evidence>